<dbReference type="SUPFAM" id="SSF53756">
    <property type="entry name" value="UDP-Glycosyltransferase/glycogen phosphorylase"/>
    <property type="match status" value="1"/>
</dbReference>
<comment type="caution">
    <text evidence="2">The sequence shown here is derived from an EMBL/GenBank/DDBJ whole genome shotgun (WGS) entry which is preliminary data.</text>
</comment>
<accession>A0ABS8RML7</accession>
<evidence type="ECO:0000313" key="3">
    <source>
        <dbReference type="Proteomes" id="UP000823775"/>
    </source>
</evidence>
<keyword evidence="3" id="KW-1185">Reference proteome</keyword>
<proteinExistence type="inferred from homology"/>
<comment type="similarity">
    <text evidence="1">Belongs to the UDP-glycosyltransferase family.</text>
</comment>
<gene>
    <name evidence="2" type="ORF">HAX54_035831</name>
</gene>
<organism evidence="2 3">
    <name type="scientific">Datura stramonium</name>
    <name type="common">Jimsonweed</name>
    <name type="synonym">Common thornapple</name>
    <dbReference type="NCBI Taxonomy" id="4076"/>
    <lineage>
        <taxon>Eukaryota</taxon>
        <taxon>Viridiplantae</taxon>
        <taxon>Streptophyta</taxon>
        <taxon>Embryophyta</taxon>
        <taxon>Tracheophyta</taxon>
        <taxon>Spermatophyta</taxon>
        <taxon>Magnoliopsida</taxon>
        <taxon>eudicotyledons</taxon>
        <taxon>Gunneridae</taxon>
        <taxon>Pentapetalae</taxon>
        <taxon>asterids</taxon>
        <taxon>lamiids</taxon>
        <taxon>Solanales</taxon>
        <taxon>Solanaceae</taxon>
        <taxon>Solanoideae</taxon>
        <taxon>Datureae</taxon>
        <taxon>Datura</taxon>
    </lineage>
</organism>
<dbReference type="EMBL" id="JACEIK010000047">
    <property type="protein sequence ID" value="MCD7447900.1"/>
    <property type="molecule type" value="Genomic_DNA"/>
</dbReference>
<reference evidence="2 3" key="1">
    <citation type="journal article" date="2021" name="BMC Genomics">
        <title>Datura genome reveals duplications of psychoactive alkaloid biosynthetic genes and high mutation rate following tissue culture.</title>
        <authorList>
            <person name="Rajewski A."/>
            <person name="Carter-House D."/>
            <person name="Stajich J."/>
            <person name="Litt A."/>
        </authorList>
    </citation>
    <scope>NUCLEOTIDE SEQUENCE [LARGE SCALE GENOMIC DNA]</scope>
    <source>
        <strain evidence="2">AR-01</strain>
    </source>
</reference>
<name>A0ABS8RML7_DATST</name>
<dbReference type="PANTHER" id="PTHR48047:SF242">
    <property type="entry name" value="UDP-GLYCOSYLTRANSFERASE 89B2-LIKE"/>
    <property type="match status" value="1"/>
</dbReference>
<dbReference type="Proteomes" id="UP000823775">
    <property type="component" value="Unassembled WGS sequence"/>
</dbReference>
<protein>
    <submittedName>
        <fullName evidence="2">Uncharacterized protein</fullName>
    </submittedName>
</protein>
<evidence type="ECO:0000256" key="1">
    <source>
        <dbReference type="ARBA" id="ARBA00009995"/>
    </source>
</evidence>
<sequence>MEFSGDNNGGTHVLLFPFPTSGHIIPLLDLANHLINHRLKLTILVTPPNLPLLKSFRAIHPSDSIQTLVLSVPEAPAGSNFATRVRATSELYDPIVDWFRTHPSPPVAIISDLFLGWTHSLACRLGVRRFAFWPSGAFTCLVISYIWSNLEEIFLKT</sequence>
<dbReference type="Gene3D" id="3.40.50.2000">
    <property type="entry name" value="Glycogen Phosphorylase B"/>
    <property type="match status" value="1"/>
</dbReference>
<dbReference type="PANTHER" id="PTHR48047">
    <property type="entry name" value="GLYCOSYLTRANSFERASE"/>
    <property type="match status" value="1"/>
</dbReference>
<evidence type="ECO:0000313" key="2">
    <source>
        <dbReference type="EMBL" id="MCD7447900.1"/>
    </source>
</evidence>